<proteinExistence type="predicted"/>
<organism evidence="2">
    <name type="scientific">bioreactor metagenome</name>
    <dbReference type="NCBI Taxonomy" id="1076179"/>
    <lineage>
        <taxon>unclassified sequences</taxon>
        <taxon>metagenomes</taxon>
        <taxon>ecological metagenomes</taxon>
    </lineage>
</organism>
<gene>
    <name evidence="2" type="ORF">SDC9_194760</name>
</gene>
<dbReference type="EMBL" id="VSSQ01108453">
    <property type="protein sequence ID" value="MPN47159.1"/>
    <property type="molecule type" value="Genomic_DNA"/>
</dbReference>
<accession>A0A645I9Q6</accession>
<evidence type="ECO:0000313" key="2">
    <source>
        <dbReference type="EMBL" id="MPN47159.1"/>
    </source>
</evidence>
<feature type="region of interest" description="Disordered" evidence="1">
    <location>
        <begin position="1"/>
        <end position="32"/>
    </location>
</feature>
<name>A0A645I9Q6_9ZZZZ</name>
<protein>
    <submittedName>
        <fullName evidence="2">Uncharacterized protein</fullName>
    </submittedName>
</protein>
<dbReference type="AlphaFoldDB" id="A0A645I9Q6"/>
<sequence length="32" mass="3440">MMIPDKSKPMETTPGLAPITLPSVVDSKIPNM</sequence>
<reference evidence="2" key="1">
    <citation type="submission" date="2019-08" db="EMBL/GenBank/DDBJ databases">
        <authorList>
            <person name="Kucharzyk K."/>
            <person name="Murdoch R.W."/>
            <person name="Higgins S."/>
            <person name="Loffler F."/>
        </authorList>
    </citation>
    <scope>NUCLEOTIDE SEQUENCE</scope>
</reference>
<comment type="caution">
    <text evidence="2">The sequence shown here is derived from an EMBL/GenBank/DDBJ whole genome shotgun (WGS) entry which is preliminary data.</text>
</comment>
<evidence type="ECO:0000256" key="1">
    <source>
        <dbReference type="SAM" id="MobiDB-lite"/>
    </source>
</evidence>